<gene>
    <name evidence="1" type="ORF">A6J77_009055</name>
</gene>
<protein>
    <submittedName>
        <fullName evidence="1">Uncharacterized protein</fullName>
    </submittedName>
</protein>
<sequence length="80" mass="9352">MLHVKCMIVSMQKKYYSAGLHQNNFEIGYNSKLKNSKIQKRNNTIVTISGEFEKNILTKVQLEVSNKLNQYRLQELSTED</sequence>
<evidence type="ECO:0000313" key="1">
    <source>
        <dbReference type="EMBL" id="PNL92372.1"/>
    </source>
</evidence>
<proteinExistence type="predicted"/>
<comment type="caution">
    <text evidence="1">The sequence shown here is derived from an EMBL/GenBank/DDBJ whole genome shotgun (WGS) entry which is preliminary data.</text>
</comment>
<dbReference type="EMBL" id="NBTM02000001">
    <property type="protein sequence ID" value="PNL92372.1"/>
    <property type="molecule type" value="Genomic_DNA"/>
</dbReference>
<dbReference type="AlphaFoldDB" id="A0A2J9PPX1"/>
<evidence type="ECO:0000313" key="2">
    <source>
        <dbReference type="Proteomes" id="UP000192813"/>
    </source>
</evidence>
<dbReference type="RefSeq" id="WP_083070159.1">
    <property type="nucleotide sequence ID" value="NZ_JALXKY010000003.1"/>
</dbReference>
<accession>A0A2J9PPX1</accession>
<reference evidence="2" key="1">
    <citation type="submission" date="2017-12" db="EMBL/GenBank/DDBJ databases">
        <title>FDA dAtabase for Regulatory Grade micrObial Sequences (FDA-ARGOS): Supporting development and validation of Infectious Disease Dx tests.</title>
        <authorList>
            <person name="Hoffmann M."/>
            <person name="Allard M."/>
            <person name="Evans P."/>
            <person name="Brown E."/>
            <person name="Tallon L."/>
            <person name="Sadzewicz L."/>
            <person name="Sengamalay N."/>
            <person name="Ott S."/>
            <person name="Godinez A."/>
            <person name="Nagaraj S."/>
            <person name="Vavikolanu K."/>
            <person name="Aluvathingal J."/>
            <person name="Nadendla S."/>
            <person name="Sichtig H."/>
        </authorList>
    </citation>
    <scope>NUCLEOTIDE SEQUENCE [LARGE SCALE GENOMIC DNA]</scope>
    <source>
        <strain evidence="2">FDAARGOS_249</strain>
    </source>
</reference>
<dbReference type="Proteomes" id="UP000192813">
    <property type="component" value="Unassembled WGS sequence"/>
</dbReference>
<name>A0A2J9PPX1_9LACT</name>
<organism evidence="1 2">
    <name type="scientific">Aerococcus viridans</name>
    <dbReference type="NCBI Taxonomy" id="1377"/>
    <lineage>
        <taxon>Bacteria</taxon>
        <taxon>Bacillati</taxon>
        <taxon>Bacillota</taxon>
        <taxon>Bacilli</taxon>
        <taxon>Lactobacillales</taxon>
        <taxon>Aerococcaceae</taxon>
        <taxon>Aerococcus</taxon>
    </lineage>
</organism>